<gene>
    <name evidence="5" type="ORF">BKA14_000251</name>
</gene>
<organism evidence="5 6">
    <name type="scientific">Paractinoplanes abujensis</name>
    <dbReference type="NCBI Taxonomy" id="882441"/>
    <lineage>
        <taxon>Bacteria</taxon>
        <taxon>Bacillati</taxon>
        <taxon>Actinomycetota</taxon>
        <taxon>Actinomycetes</taxon>
        <taxon>Micromonosporales</taxon>
        <taxon>Micromonosporaceae</taxon>
        <taxon>Paractinoplanes</taxon>
    </lineage>
</organism>
<evidence type="ECO:0000259" key="4">
    <source>
        <dbReference type="Pfam" id="PF13490"/>
    </source>
</evidence>
<keyword evidence="2" id="KW-0804">Transcription</keyword>
<evidence type="ECO:0000313" key="6">
    <source>
        <dbReference type="Proteomes" id="UP000542742"/>
    </source>
</evidence>
<keyword evidence="6" id="KW-1185">Reference proteome</keyword>
<keyword evidence="3" id="KW-1133">Transmembrane helix</keyword>
<evidence type="ECO:0000256" key="1">
    <source>
        <dbReference type="ARBA" id="ARBA00023015"/>
    </source>
</evidence>
<dbReference type="InterPro" id="IPR027383">
    <property type="entry name" value="Znf_put"/>
</dbReference>
<dbReference type="AlphaFoldDB" id="A0A7W7CKB1"/>
<dbReference type="Pfam" id="PF13490">
    <property type="entry name" value="zf-HC2"/>
    <property type="match status" value="1"/>
</dbReference>
<accession>A0A7W7CKB1</accession>
<evidence type="ECO:0000256" key="3">
    <source>
        <dbReference type="SAM" id="Phobius"/>
    </source>
</evidence>
<dbReference type="Proteomes" id="UP000542742">
    <property type="component" value="Unassembled WGS sequence"/>
</dbReference>
<feature type="domain" description="Putative zinc-finger" evidence="4">
    <location>
        <begin position="18"/>
        <end position="44"/>
    </location>
</feature>
<proteinExistence type="predicted"/>
<comment type="caution">
    <text evidence="5">The sequence shown here is derived from an EMBL/GenBank/DDBJ whole genome shotgun (WGS) entry which is preliminary data.</text>
</comment>
<dbReference type="InterPro" id="IPR041916">
    <property type="entry name" value="Anti_sigma_zinc_sf"/>
</dbReference>
<keyword evidence="3" id="KW-0472">Membrane</keyword>
<dbReference type="RefSeq" id="WP_184949111.1">
    <property type="nucleotide sequence ID" value="NZ_BOMC01000040.1"/>
</dbReference>
<dbReference type="Gene3D" id="1.10.10.1320">
    <property type="entry name" value="Anti-sigma factor, zinc-finger domain"/>
    <property type="match status" value="1"/>
</dbReference>
<evidence type="ECO:0000313" key="5">
    <source>
        <dbReference type="EMBL" id="MBB4690103.1"/>
    </source>
</evidence>
<reference evidence="5 6" key="1">
    <citation type="submission" date="2020-08" db="EMBL/GenBank/DDBJ databases">
        <title>Sequencing the genomes of 1000 actinobacteria strains.</title>
        <authorList>
            <person name="Klenk H.-P."/>
        </authorList>
    </citation>
    <scope>NUCLEOTIDE SEQUENCE [LARGE SCALE GENOMIC DNA]</scope>
    <source>
        <strain evidence="5 6">DSM 45518</strain>
    </source>
</reference>
<dbReference type="EMBL" id="JACHMF010000001">
    <property type="protein sequence ID" value="MBB4690103.1"/>
    <property type="molecule type" value="Genomic_DNA"/>
</dbReference>
<evidence type="ECO:0000256" key="2">
    <source>
        <dbReference type="ARBA" id="ARBA00023163"/>
    </source>
</evidence>
<name>A0A7W7CKB1_9ACTN</name>
<feature type="transmembrane region" description="Helical" evidence="3">
    <location>
        <begin position="96"/>
        <end position="117"/>
    </location>
</feature>
<keyword evidence="3" id="KW-0812">Transmembrane</keyword>
<keyword evidence="1" id="KW-0805">Transcription regulation</keyword>
<sequence length="240" mass="24631">MSTPESANNTANEHVDMAGYLLEMLSEDEKAQADTHLAGCAECRAERDSLRQWSDQLGEVPDAMLLDGPPDDADLLLQRALRQVRRESSGRRYKRVATVTSIAAAVAALAVVGGVLVGRGTAPSPEPLAQPTATLSVPAGARVGSGTDASTGARMEVAVTPAAGWVRVSATVGGIPAGQKCVIEVVGRDGSTAVAGSWLVSPAGESGGTTLNGSALIDPEQVRSVRIVNTTGTQFVSVDV</sequence>
<protein>
    <submittedName>
        <fullName evidence="5">RNA polymerase sigma-70 factor (ECF subfamily)</fullName>
    </submittedName>
</protein>